<feature type="transmembrane region" description="Helical" evidence="1">
    <location>
        <begin position="234"/>
        <end position="262"/>
    </location>
</feature>
<dbReference type="EMBL" id="BRZA01000002">
    <property type="protein sequence ID" value="GLC89196.1"/>
    <property type="molecule type" value="Genomic_DNA"/>
</dbReference>
<organism evidence="2 3">
    <name type="scientific">Lysinibacillus piscis</name>
    <dbReference type="NCBI Taxonomy" id="2518931"/>
    <lineage>
        <taxon>Bacteria</taxon>
        <taxon>Bacillati</taxon>
        <taxon>Bacillota</taxon>
        <taxon>Bacilli</taxon>
        <taxon>Bacillales</taxon>
        <taxon>Bacillaceae</taxon>
        <taxon>Lysinibacillus</taxon>
    </lineage>
</organism>
<keyword evidence="1" id="KW-0812">Transmembrane</keyword>
<evidence type="ECO:0000313" key="2">
    <source>
        <dbReference type="EMBL" id="GLC89196.1"/>
    </source>
</evidence>
<dbReference type="Proteomes" id="UP001065593">
    <property type="component" value="Unassembled WGS sequence"/>
</dbReference>
<feature type="transmembrane region" description="Helical" evidence="1">
    <location>
        <begin position="611"/>
        <end position="632"/>
    </location>
</feature>
<evidence type="ECO:0000313" key="3">
    <source>
        <dbReference type="Proteomes" id="UP001065593"/>
    </source>
</evidence>
<feature type="transmembrane region" description="Helical" evidence="1">
    <location>
        <begin position="563"/>
        <end position="590"/>
    </location>
</feature>
<reference evidence="2" key="1">
    <citation type="submission" date="2022-08" db="EMBL/GenBank/DDBJ databases">
        <title>Draft genome sequence of Lysinibacillus sp. strain KH24.</title>
        <authorList>
            <person name="Kanbe H."/>
            <person name="Itoh H."/>
        </authorList>
    </citation>
    <scope>NUCLEOTIDE SEQUENCE</scope>
    <source>
        <strain evidence="2">KH24</strain>
    </source>
</reference>
<keyword evidence="3" id="KW-1185">Reference proteome</keyword>
<feature type="transmembrane region" description="Helical" evidence="1">
    <location>
        <begin position="638"/>
        <end position="657"/>
    </location>
</feature>
<comment type="caution">
    <text evidence="2">The sequence shown here is derived from an EMBL/GenBank/DDBJ whole genome shotgun (WGS) entry which is preliminary data.</text>
</comment>
<name>A0ABQ5NM68_9BACI</name>
<proteinExistence type="predicted"/>
<evidence type="ECO:0000256" key="1">
    <source>
        <dbReference type="SAM" id="Phobius"/>
    </source>
</evidence>
<evidence type="ECO:0008006" key="4">
    <source>
        <dbReference type="Google" id="ProtNLM"/>
    </source>
</evidence>
<feature type="transmembrane region" description="Helical" evidence="1">
    <location>
        <begin position="282"/>
        <end position="304"/>
    </location>
</feature>
<protein>
    <recommendedName>
        <fullName evidence="4">DUF1430 domain-containing protein</fullName>
    </recommendedName>
</protein>
<feature type="transmembrane region" description="Helical" evidence="1">
    <location>
        <begin position="161"/>
        <end position="180"/>
    </location>
</feature>
<feature type="transmembrane region" description="Helical" evidence="1">
    <location>
        <begin position="207"/>
        <end position="228"/>
    </location>
</feature>
<accession>A0ABQ5NM68</accession>
<sequence>MKKLLFIFLIGQLLLLSYIFNQSVYQIYELNNIGDSSLDMYMVNDATSEKLKKLYQIYNDNCLIDNKCKIQLVKTPVSENQKMFYEIYHSQIETIQTPASIRTNNIFHYLPLKEEDFVDSNGIFYTNLSIKEITEFGKQTQLDIQPYNNLINYKEIITFNLFNFIVFLVISQLILFIYTFTKIKTNAIKKVLGYSGLKIIFNSFKSFFFMEISILLSTFFIHFIYYWITNNIVWRYFYFLFLFLVIVILINMMMFMFTQISLKFIDIPTMIKNKIYSNKLNYGLYTVKILLILVITVSTSIFIADYKDYKAKVAKLSEYEKLDHYFTAIGFNSDEFEKINNEKKLLKQYGDYIKNLYEHFDNLEELYVFDASDLIGSLSSFWLEMKGKSKEDIYSDWENNYIIVNKRYLEDLTTIKINNNVEPTILVPTVYKTKESKIKETYIEKYNNLLNYDEIYQFDDFKPKKITNINIIYIEDHLNIELFGKNIDDDGSKINLQNPIIILDQGNFGSQYYYTQLNQGDIIFKLRDKQDFSQALAKFHLSQLVNTGSLLTPFMTAIHNAEFFMYNSLIFTLLFLLTLIFIICISNYIDLISNSKKYVIQYIFGLGMIKIFKANIVIYIVLLSVVFIDFYWDFNILFYLSILLADFLILLTLYTLIIKRDVHKLIKGG</sequence>
<dbReference type="RefSeq" id="WP_264988937.1">
    <property type="nucleotide sequence ID" value="NZ_BRZA01000002.1"/>
</dbReference>
<keyword evidence="1" id="KW-1133">Transmembrane helix</keyword>
<keyword evidence="1" id="KW-0472">Membrane</keyword>
<gene>
    <name evidence="2" type="ORF">LYSBPC_23230</name>
</gene>